<dbReference type="InterPro" id="IPR000801">
    <property type="entry name" value="Esterase-like"/>
</dbReference>
<dbReference type="InterPro" id="IPR029058">
    <property type="entry name" value="AB_hydrolase_fold"/>
</dbReference>
<evidence type="ECO:0000313" key="2">
    <source>
        <dbReference type="Proteomes" id="UP001501508"/>
    </source>
</evidence>
<sequence length="243" mass="28096">MNREETSWHSPSLNRQMEIVTYGHDGFALLMIPTAASGYLEYEQNGLIRAIADTINAGKVKVFCVNSINGESWLNPYMSGHEKGIRHHYFNEYILKEVLPFIRNNISPKNRIITGGASFGALHAANLFFKHPDVISGVIGMSGCYDLTVYTDGYFDDNVYFNSPVHYLKNLNVEWHLSLYRQSNHIHLVTGSGAYERPEYSVDLSEILRSKHVHHELDIWGNDIPHEWWSWHRMLAYYLESRF</sequence>
<dbReference type="Proteomes" id="UP001501508">
    <property type="component" value="Unassembled WGS sequence"/>
</dbReference>
<name>A0ABP8LXR6_9BACT</name>
<protein>
    <submittedName>
        <fullName evidence="1">Alpha/beta hydrolase-fold protein</fullName>
    </submittedName>
</protein>
<reference evidence="2" key="1">
    <citation type="journal article" date="2019" name="Int. J. Syst. Evol. Microbiol.">
        <title>The Global Catalogue of Microorganisms (GCM) 10K type strain sequencing project: providing services to taxonomists for standard genome sequencing and annotation.</title>
        <authorList>
            <consortium name="The Broad Institute Genomics Platform"/>
            <consortium name="The Broad Institute Genome Sequencing Center for Infectious Disease"/>
            <person name="Wu L."/>
            <person name="Ma J."/>
        </authorList>
    </citation>
    <scope>NUCLEOTIDE SEQUENCE [LARGE SCALE GENOMIC DNA]</scope>
    <source>
        <strain evidence="2">JCM 31920</strain>
    </source>
</reference>
<evidence type="ECO:0000313" key="1">
    <source>
        <dbReference type="EMBL" id="GAA4439783.1"/>
    </source>
</evidence>
<keyword evidence="2" id="KW-1185">Reference proteome</keyword>
<gene>
    <name evidence="1" type="ORF">GCM10023091_22510</name>
</gene>
<dbReference type="RefSeq" id="WP_345028948.1">
    <property type="nucleotide sequence ID" value="NZ_BAABEY010000022.1"/>
</dbReference>
<dbReference type="EMBL" id="BAABEY010000022">
    <property type="protein sequence ID" value="GAA4439783.1"/>
    <property type="molecule type" value="Genomic_DNA"/>
</dbReference>
<dbReference type="GO" id="GO:0016787">
    <property type="term" value="F:hydrolase activity"/>
    <property type="evidence" value="ECO:0007669"/>
    <property type="project" value="UniProtKB-KW"/>
</dbReference>
<keyword evidence="1" id="KW-0378">Hydrolase</keyword>
<dbReference type="Gene3D" id="3.40.50.1820">
    <property type="entry name" value="alpha/beta hydrolase"/>
    <property type="match status" value="1"/>
</dbReference>
<dbReference type="Pfam" id="PF00756">
    <property type="entry name" value="Esterase"/>
    <property type="match status" value="1"/>
</dbReference>
<comment type="caution">
    <text evidence="1">The sequence shown here is derived from an EMBL/GenBank/DDBJ whole genome shotgun (WGS) entry which is preliminary data.</text>
</comment>
<accession>A0ABP8LXR6</accession>
<proteinExistence type="predicted"/>
<dbReference type="SUPFAM" id="SSF53474">
    <property type="entry name" value="alpha/beta-Hydrolases"/>
    <property type="match status" value="1"/>
</dbReference>
<organism evidence="1 2">
    <name type="scientific">Ravibacter arvi</name>
    <dbReference type="NCBI Taxonomy" id="2051041"/>
    <lineage>
        <taxon>Bacteria</taxon>
        <taxon>Pseudomonadati</taxon>
        <taxon>Bacteroidota</taxon>
        <taxon>Cytophagia</taxon>
        <taxon>Cytophagales</taxon>
        <taxon>Spirosomataceae</taxon>
        <taxon>Ravibacter</taxon>
    </lineage>
</organism>